<name>A0A2H3KQ14_9CHLR</name>
<dbReference type="OrthoDB" id="141460at2"/>
<accession>A0A2H3KQ14</accession>
<evidence type="ECO:0000313" key="1">
    <source>
        <dbReference type="EMBL" id="PDW00406.1"/>
    </source>
</evidence>
<dbReference type="RefSeq" id="WP_097651064.1">
    <property type="nucleotide sequence ID" value="NZ_LYXE01000043.1"/>
</dbReference>
<dbReference type="EMBL" id="LYXE01000043">
    <property type="protein sequence ID" value="PDW00406.1"/>
    <property type="molecule type" value="Genomic_DNA"/>
</dbReference>
<dbReference type="AlphaFoldDB" id="A0A2H3KQ14"/>
<comment type="caution">
    <text evidence="1">The sequence shown here is derived from an EMBL/GenBank/DDBJ whole genome shotgun (WGS) entry which is preliminary data.</text>
</comment>
<proteinExistence type="predicted"/>
<evidence type="ECO:0000313" key="2">
    <source>
        <dbReference type="Proteomes" id="UP000220922"/>
    </source>
</evidence>
<gene>
    <name evidence="1" type="ORF">A9Q02_21785</name>
</gene>
<dbReference type="Proteomes" id="UP000220922">
    <property type="component" value="Unassembled WGS sequence"/>
</dbReference>
<organism evidence="1 2">
    <name type="scientific">Candidatus Chloroploca asiatica</name>
    <dbReference type="NCBI Taxonomy" id="1506545"/>
    <lineage>
        <taxon>Bacteria</taxon>
        <taxon>Bacillati</taxon>
        <taxon>Chloroflexota</taxon>
        <taxon>Chloroflexia</taxon>
        <taxon>Chloroflexales</taxon>
        <taxon>Chloroflexineae</taxon>
        <taxon>Oscillochloridaceae</taxon>
        <taxon>Candidatus Chloroploca</taxon>
    </lineage>
</organism>
<reference evidence="1 2" key="1">
    <citation type="submission" date="2016-05" db="EMBL/GenBank/DDBJ databases">
        <authorList>
            <person name="Lavstsen T."/>
            <person name="Jespersen J.S."/>
        </authorList>
    </citation>
    <scope>NUCLEOTIDE SEQUENCE [LARGE SCALE GENOMIC DNA]</scope>
    <source>
        <strain evidence="1 2">B7-9</strain>
    </source>
</reference>
<keyword evidence="2" id="KW-1185">Reference proteome</keyword>
<protein>
    <recommendedName>
        <fullName evidence="3">Transposase IS4-like domain-containing protein</fullName>
    </recommendedName>
</protein>
<evidence type="ECO:0008006" key="3">
    <source>
        <dbReference type="Google" id="ProtNLM"/>
    </source>
</evidence>
<sequence>MQFYALRPTGHREKHLRTLVALICGLTGGKHAHLPTIADHAPSNGATQQSLIKRFQRWLKGDAHTLDGWFLPVARELLRTLASQPIHVVMDGSTVGRGCLALVVSVLYQGRALPLCWLVVSAPKGHFPQETHRKLLVQVQQIMPVGVRVIFLGDGKFDGTHLLYFSFCFKMVITGITRDVF</sequence>